<organism evidence="1">
    <name type="scientific">marine sediment metagenome</name>
    <dbReference type="NCBI Taxonomy" id="412755"/>
    <lineage>
        <taxon>unclassified sequences</taxon>
        <taxon>metagenomes</taxon>
        <taxon>ecological metagenomes</taxon>
    </lineage>
</organism>
<feature type="non-terminal residue" evidence="1">
    <location>
        <position position="1"/>
    </location>
</feature>
<sequence>HDPINPLREADLIYYDGQKYRIEFIEWCASKAKKIHHLELILHKAKTNED</sequence>
<comment type="caution">
    <text evidence="1">The sequence shown here is derived from an EMBL/GenBank/DDBJ whole genome shotgun (WGS) entry which is preliminary data.</text>
</comment>
<evidence type="ECO:0008006" key="2">
    <source>
        <dbReference type="Google" id="ProtNLM"/>
    </source>
</evidence>
<reference evidence="1" key="1">
    <citation type="journal article" date="2014" name="Front. Microbiol.">
        <title>High frequency of phylogenetically diverse reductive dehalogenase-homologous genes in deep subseafloor sedimentary metagenomes.</title>
        <authorList>
            <person name="Kawai M."/>
            <person name="Futagami T."/>
            <person name="Toyoda A."/>
            <person name="Takaki Y."/>
            <person name="Nishi S."/>
            <person name="Hori S."/>
            <person name="Arai W."/>
            <person name="Tsubouchi T."/>
            <person name="Morono Y."/>
            <person name="Uchiyama I."/>
            <person name="Ito T."/>
            <person name="Fujiyama A."/>
            <person name="Inagaki F."/>
            <person name="Takami H."/>
        </authorList>
    </citation>
    <scope>NUCLEOTIDE SEQUENCE</scope>
    <source>
        <strain evidence="1">Expedition CK06-06</strain>
    </source>
</reference>
<evidence type="ECO:0000313" key="1">
    <source>
        <dbReference type="EMBL" id="GAI39694.1"/>
    </source>
</evidence>
<accession>X1Q8V1</accession>
<gene>
    <name evidence="1" type="ORF">S06H3_38824</name>
</gene>
<dbReference type="AlphaFoldDB" id="X1Q8V1"/>
<name>X1Q8V1_9ZZZZ</name>
<proteinExistence type="predicted"/>
<protein>
    <recommendedName>
        <fullName evidence="2">Head-tail adaptor protein</fullName>
    </recommendedName>
</protein>
<dbReference type="EMBL" id="BARV01023694">
    <property type="protein sequence ID" value="GAI39694.1"/>
    <property type="molecule type" value="Genomic_DNA"/>
</dbReference>